<organism evidence="8 9">
    <name type="scientific">Collybia nuda</name>
    <dbReference type="NCBI Taxonomy" id="64659"/>
    <lineage>
        <taxon>Eukaryota</taxon>
        <taxon>Fungi</taxon>
        <taxon>Dikarya</taxon>
        <taxon>Basidiomycota</taxon>
        <taxon>Agaricomycotina</taxon>
        <taxon>Agaricomycetes</taxon>
        <taxon>Agaricomycetidae</taxon>
        <taxon>Agaricales</taxon>
        <taxon>Tricholomatineae</taxon>
        <taxon>Clitocybaceae</taxon>
        <taxon>Collybia</taxon>
    </lineage>
</organism>
<dbReference type="SUPFAM" id="SSF103473">
    <property type="entry name" value="MFS general substrate transporter"/>
    <property type="match status" value="1"/>
</dbReference>
<feature type="transmembrane region" description="Helical" evidence="6">
    <location>
        <begin position="347"/>
        <end position="369"/>
    </location>
</feature>
<feature type="transmembrane region" description="Helical" evidence="6">
    <location>
        <begin position="124"/>
        <end position="144"/>
    </location>
</feature>
<feature type="transmembrane region" description="Helical" evidence="6">
    <location>
        <begin position="156"/>
        <end position="179"/>
    </location>
</feature>
<dbReference type="OrthoDB" id="419616at2759"/>
<dbReference type="Gene3D" id="1.20.1250.20">
    <property type="entry name" value="MFS general substrate transporter like domains"/>
    <property type="match status" value="1"/>
</dbReference>
<feature type="transmembrane region" description="Helical" evidence="6">
    <location>
        <begin position="458"/>
        <end position="479"/>
    </location>
</feature>
<dbReference type="Proteomes" id="UP000807353">
    <property type="component" value="Unassembled WGS sequence"/>
</dbReference>
<keyword evidence="4 6" id="KW-1133">Transmembrane helix</keyword>
<evidence type="ECO:0000256" key="5">
    <source>
        <dbReference type="ARBA" id="ARBA00023136"/>
    </source>
</evidence>
<keyword evidence="9" id="KW-1185">Reference proteome</keyword>
<evidence type="ECO:0000256" key="2">
    <source>
        <dbReference type="ARBA" id="ARBA00022448"/>
    </source>
</evidence>
<feature type="transmembrane region" description="Helical" evidence="6">
    <location>
        <begin position="381"/>
        <end position="405"/>
    </location>
</feature>
<evidence type="ECO:0000256" key="1">
    <source>
        <dbReference type="ARBA" id="ARBA00004141"/>
    </source>
</evidence>
<evidence type="ECO:0000313" key="9">
    <source>
        <dbReference type="Proteomes" id="UP000807353"/>
    </source>
</evidence>
<protein>
    <submittedName>
        <fullName evidence="8">Major facilitator superfamily multidrug-resistance, DHA1 sub-family</fullName>
    </submittedName>
</protein>
<feature type="transmembrane region" description="Helical" evidence="6">
    <location>
        <begin position="199"/>
        <end position="221"/>
    </location>
</feature>
<feature type="transmembrane region" description="Helical" evidence="6">
    <location>
        <begin position="99"/>
        <end position="118"/>
    </location>
</feature>
<gene>
    <name evidence="8" type="ORF">BDZ94DRAFT_80624</name>
</gene>
<name>A0A9P6CF40_9AGAR</name>
<proteinExistence type="predicted"/>
<dbReference type="InterPro" id="IPR036259">
    <property type="entry name" value="MFS_trans_sf"/>
</dbReference>
<feature type="transmembrane region" description="Helical" evidence="6">
    <location>
        <begin position="274"/>
        <end position="301"/>
    </location>
</feature>
<evidence type="ECO:0000259" key="7">
    <source>
        <dbReference type="PROSITE" id="PS50850"/>
    </source>
</evidence>
<dbReference type="GO" id="GO:0016020">
    <property type="term" value="C:membrane"/>
    <property type="evidence" value="ECO:0007669"/>
    <property type="project" value="UniProtKB-SubCell"/>
</dbReference>
<feature type="transmembrane region" description="Helical" evidence="6">
    <location>
        <begin position="426"/>
        <end position="446"/>
    </location>
</feature>
<comment type="caution">
    <text evidence="8">The sequence shown here is derived from an EMBL/GenBank/DDBJ whole genome shotgun (WGS) entry which is preliminary data.</text>
</comment>
<dbReference type="InterPro" id="IPR011701">
    <property type="entry name" value="MFS"/>
</dbReference>
<feature type="domain" description="Major facilitator superfamily (MFS) profile" evidence="7">
    <location>
        <begin position="27"/>
        <end position="483"/>
    </location>
</feature>
<sequence>MEYSTEESNSEDQLLITSEKQPLSRMQLALLCFLRLLEPLSFTQIFPYINEFMRDLNVTTDPSKIGFYSGLIESSFAVCQLMSIYPWGFMSDMIGRRPVILAGTVGLAISTILFGLSQNFQSALAARALGGLFSGNVAVIPSVLCEITDRSNQSFVFPFFGLWWPIGAIIGPLIGGAFSNPATRYPRLFHYEFFRAYPYFLPCFVVFSVTAVCIFFTFFFLQESLHRIPVLDVITTATTPTTTTAYNGVSQRKPDGVYQPQNSLELFSVPIIRAICLSGCALSFISTSFDVVFVLFCFSPIDLGGLGFSISEIGVALAISGTIAALLQLFFMPVLLCRFDHARMYHFCVKIWPCTFIILPSLNILARLHVDQGTGHLDASIAPIIWTLIAMISCLARVGFLGYSINMLLVKEYSPRPSLLGSTNALVQFFICLSRAVSPTFISLTFTASTDLKIFGGYTWVVIMVLICLGSCSLSQKIVTETDKLRHS</sequence>
<feature type="transmembrane region" description="Helical" evidence="6">
    <location>
        <begin position="313"/>
        <end position="335"/>
    </location>
</feature>
<dbReference type="PANTHER" id="PTHR23504:SF15">
    <property type="entry name" value="MAJOR FACILITATOR SUPERFAMILY (MFS) PROFILE DOMAIN-CONTAINING PROTEIN"/>
    <property type="match status" value="1"/>
</dbReference>
<comment type="subcellular location">
    <subcellularLocation>
        <location evidence="1">Membrane</location>
        <topology evidence="1">Multi-pass membrane protein</topology>
    </subcellularLocation>
</comment>
<keyword evidence="3 6" id="KW-0812">Transmembrane</keyword>
<dbReference type="AlphaFoldDB" id="A0A9P6CF40"/>
<evidence type="ECO:0000256" key="6">
    <source>
        <dbReference type="SAM" id="Phobius"/>
    </source>
</evidence>
<evidence type="ECO:0000256" key="3">
    <source>
        <dbReference type="ARBA" id="ARBA00022692"/>
    </source>
</evidence>
<accession>A0A9P6CF40</accession>
<feature type="transmembrane region" description="Helical" evidence="6">
    <location>
        <begin position="66"/>
        <end position="87"/>
    </location>
</feature>
<dbReference type="PROSITE" id="PS50850">
    <property type="entry name" value="MFS"/>
    <property type="match status" value="1"/>
</dbReference>
<keyword evidence="2" id="KW-0813">Transport</keyword>
<dbReference type="PANTHER" id="PTHR23504">
    <property type="entry name" value="MAJOR FACILITATOR SUPERFAMILY DOMAIN-CONTAINING PROTEIN 10"/>
    <property type="match status" value="1"/>
</dbReference>
<evidence type="ECO:0000256" key="4">
    <source>
        <dbReference type="ARBA" id="ARBA00022989"/>
    </source>
</evidence>
<dbReference type="EMBL" id="MU150334">
    <property type="protein sequence ID" value="KAF9458664.1"/>
    <property type="molecule type" value="Genomic_DNA"/>
</dbReference>
<keyword evidence="5 6" id="KW-0472">Membrane</keyword>
<dbReference type="InterPro" id="IPR020846">
    <property type="entry name" value="MFS_dom"/>
</dbReference>
<dbReference type="GO" id="GO:0022857">
    <property type="term" value="F:transmembrane transporter activity"/>
    <property type="evidence" value="ECO:0007669"/>
    <property type="project" value="InterPro"/>
</dbReference>
<evidence type="ECO:0000313" key="8">
    <source>
        <dbReference type="EMBL" id="KAF9458664.1"/>
    </source>
</evidence>
<dbReference type="Pfam" id="PF07690">
    <property type="entry name" value="MFS_1"/>
    <property type="match status" value="1"/>
</dbReference>
<reference evidence="8" key="1">
    <citation type="submission" date="2020-11" db="EMBL/GenBank/DDBJ databases">
        <authorList>
            <consortium name="DOE Joint Genome Institute"/>
            <person name="Ahrendt S."/>
            <person name="Riley R."/>
            <person name="Andreopoulos W."/>
            <person name="Labutti K."/>
            <person name="Pangilinan J."/>
            <person name="Ruiz-Duenas F.J."/>
            <person name="Barrasa J.M."/>
            <person name="Sanchez-Garcia M."/>
            <person name="Camarero S."/>
            <person name="Miyauchi S."/>
            <person name="Serrano A."/>
            <person name="Linde D."/>
            <person name="Babiker R."/>
            <person name="Drula E."/>
            <person name="Ayuso-Fernandez I."/>
            <person name="Pacheco R."/>
            <person name="Padilla G."/>
            <person name="Ferreira P."/>
            <person name="Barriuso J."/>
            <person name="Kellner H."/>
            <person name="Castanera R."/>
            <person name="Alfaro M."/>
            <person name="Ramirez L."/>
            <person name="Pisabarro A.G."/>
            <person name="Kuo A."/>
            <person name="Tritt A."/>
            <person name="Lipzen A."/>
            <person name="He G."/>
            <person name="Yan M."/>
            <person name="Ng V."/>
            <person name="Cullen D."/>
            <person name="Martin F."/>
            <person name="Rosso M.-N."/>
            <person name="Henrissat B."/>
            <person name="Hibbett D."/>
            <person name="Martinez A.T."/>
            <person name="Grigoriev I.V."/>
        </authorList>
    </citation>
    <scope>NUCLEOTIDE SEQUENCE</scope>
    <source>
        <strain evidence="8">CBS 247.69</strain>
    </source>
</reference>